<dbReference type="Gene3D" id="3.40.50.2300">
    <property type="match status" value="1"/>
</dbReference>
<accession>A0ABN6L9N5</accession>
<dbReference type="RefSeq" id="WP_338397085.1">
    <property type="nucleotide sequence ID" value="NZ_AP025292.1"/>
</dbReference>
<evidence type="ECO:0000256" key="3">
    <source>
        <dbReference type="ARBA" id="ARBA00022801"/>
    </source>
</evidence>
<dbReference type="Proteomes" id="UP001354989">
    <property type="component" value="Chromosome"/>
</dbReference>
<dbReference type="InterPro" id="IPR036196">
    <property type="entry name" value="Ptyr_pPase_sf"/>
</dbReference>
<dbReference type="InterPro" id="IPR017867">
    <property type="entry name" value="Tyr_phospatase_low_mol_wt"/>
</dbReference>
<organism evidence="6 7">
    <name type="scientific">Persicobacter psychrovividus</name>
    <dbReference type="NCBI Taxonomy" id="387638"/>
    <lineage>
        <taxon>Bacteria</taxon>
        <taxon>Pseudomonadati</taxon>
        <taxon>Bacteroidota</taxon>
        <taxon>Cytophagia</taxon>
        <taxon>Cytophagales</taxon>
        <taxon>Persicobacteraceae</taxon>
        <taxon>Persicobacter</taxon>
    </lineage>
</organism>
<evidence type="ECO:0000256" key="2">
    <source>
        <dbReference type="ARBA" id="ARBA00013064"/>
    </source>
</evidence>
<evidence type="ECO:0000256" key="1">
    <source>
        <dbReference type="ARBA" id="ARBA00011063"/>
    </source>
</evidence>
<evidence type="ECO:0000259" key="5">
    <source>
        <dbReference type="SMART" id="SM00226"/>
    </source>
</evidence>
<keyword evidence="4" id="KW-0904">Protein phosphatase</keyword>
<comment type="similarity">
    <text evidence="1">Belongs to the low molecular weight phosphotyrosine protein phosphatase family.</text>
</comment>
<dbReference type="EMBL" id="AP025292">
    <property type="protein sequence ID" value="BDC99916.1"/>
    <property type="molecule type" value="Genomic_DNA"/>
</dbReference>
<dbReference type="PRINTS" id="PR00719">
    <property type="entry name" value="LMWPTPASE"/>
</dbReference>
<keyword evidence="3" id="KW-0378">Hydrolase</keyword>
<dbReference type="PANTHER" id="PTHR11717:SF7">
    <property type="entry name" value="LOW MOLECULAR WEIGHT PHOSPHOTYROSINE PROTEIN PHOSPHATASE"/>
    <property type="match status" value="1"/>
</dbReference>
<dbReference type="InterPro" id="IPR050438">
    <property type="entry name" value="LMW_PTPase"/>
</dbReference>
<dbReference type="SUPFAM" id="SSF52788">
    <property type="entry name" value="Phosphotyrosine protein phosphatases I"/>
    <property type="match status" value="1"/>
</dbReference>
<dbReference type="InterPro" id="IPR023485">
    <property type="entry name" value="Ptyr_pPase"/>
</dbReference>
<dbReference type="EC" id="3.1.3.48" evidence="2"/>
<keyword evidence="7" id="KW-1185">Reference proteome</keyword>
<dbReference type="CDD" id="cd16343">
    <property type="entry name" value="LMWPTP"/>
    <property type="match status" value="1"/>
</dbReference>
<dbReference type="PANTHER" id="PTHR11717">
    <property type="entry name" value="LOW MOLECULAR WEIGHT PROTEIN TYROSINE PHOSPHATASE"/>
    <property type="match status" value="1"/>
</dbReference>
<evidence type="ECO:0000313" key="7">
    <source>
        <dbReference type="Proteomes" id="UP001354989"/>
    </source>
</evidence>
<feature type="domain" description="Phosphotyrosine protein phosphatase I" evidence="5">
    <location>
        <begin position="2"/>
        <end position="150"/>
    </location>
</feature>
<dbReference type="Pfam" id="PF01451">
    <property type="entry name" value="LMWPc"/>
    <property type="match status" value="1"/>
</dbReference>
<name>A0ABN6L9N5_9BACT</name>
<sequence>MTKILYVCLGNICRSPLAEAIMKKMISEAGLNDQFEVDSCGTSDYHIGELPDARTMDNARAQGVEIKHRGRQLMPRDFEYFDYLLVMDDQNFANAQRVQPAGSKGQLMKLRDFDTEDRGADVPDPYYGGPEGFQLVFDLLMRSNAHFLKYLQK</sequence>
<evidence type="ECO:0000256" key="4">
    <source>
        <dbReference type="ARBA" id="ARBA00022912"/>
    </source>
</evidence>
<gene>
    <name evidence="6" type="ORF">PEPS_21970</name>
</gene>
<evidence type="ECO:0000313" key="6">
    <source>
        <dbReference type="EMBL" id="BDC99916.1"/>
    </source>
</evidence>
<dbReference type="SMART" id="SM00226">
    <property type="entry name" value="LMWPc"/>
    <property type="match status" value="1"/>
</dbReference>
<reference evidence="6 7" key="1">
    <citation type="submission" date="2021-12" db="EMBL/GenBank/DDBJ databases">
        <title>Genome sequencing of bacteria with rrn-lacking chromosome and rrn-plasmid.</title>
        <authorList>
            <person name="Anda M."/>
            <person name="Iwasaki W."/>
        </authorList>
    </citation>
    <scope>NUCLEOTIDE SEQUENCE [LARGE SCALE GENOMIC DNA]</scope>
    <source>
        <strain evidence="6 7">NBRC 101262</strain>
    </source>
</reference>
<proteinExistence type="inferred from homology"/>
<protein>
    <recommendedName>
        <fullName evidence="2">protein-tyrosine-phosphatase</fullName>
        <ecNumber evidence="2">3.1.3.48</ecNumber>
    </recommendedName>
</protein>